<dbReference type="PANTHER" id="PTHR42774">
    <property type="entry name" value="PHOSPHOTRANSFERASE SYSTEM TRANSPORT PROTEIN"/>
    <property type="match status" value="1"/>
</dbReference>
<name>W7TU72_9STRA</name>
<evidence type="ECO:0000256" key="4">
    <source>
        <dbReference type="RuleBase" id="RU003704"/>
    </source>
</evidence>
<dbReference type="AlphaFoldDB" id="W7TU72"/>
<dbReference type="InterPro" id="IPR011611">
    <property type="entry name" value="PfkB_dom"/>
</dbReference>
<dbReference type="Proteomes" id="UP000019335">
    <property type="component" value="Chromosome 7"/>
</dbReference>
<evidence type="ECO:0000256" key="3">
    <source>
        <dbReference type="ARBA" id="ARBA00022777"/>
    </source>
</evidence>
<keyword evidence="9" id="KW-1185">Reference proteome</keyword>
<dbReference type="InterPro" id="IPR002173">
    <property type="entry name" value="Carboh/pur_kinase_PfkB_CS"/>
</dbReference>
<feature type="domain" description="Carbohydrate kinase PfkB" evidence="7">
    <location>
        <begin position="330"/>
        <end position="383"/>
    </location>
</feature>
<dbReference type="PANTHER" id="PTHR42774:SF3">
    <property type="entry name" value="KETOHEXOKINASE"/>
    <property type="match status" value="1"/>
</dbReference>
<feature type="domain" description="Carbohydrate kinase PfkB" evidence="7">
    <location>
        <begin position="58"/>
        <end position="272"/>
    </location>
</feature>
<comment type="similarity">
    <text evidence="1 4">Belongs to the carbohydrate kinase PfkB family.</text>
</comment>
<feature type="chain" id="PRO_5004903903" evidence="6">
    <location>
        <begin position="25"/>
        <end position="396"/>
    </location>
</feature>
<dbReference type="EMBL" id="AZIL01000523">
    <property type="protein sequence ID" value="EWM27063.1"/>
    <property type="molecule type" value="Genomic_DNA"/>
</dbReference>
<feature type="signal peptide" evidence="6">
    <location>
        <begin position="1"/>
        <end position="24"/>
    </location>
</feature>
<dbReference type="OrthoDB" id="204058at2759"/>
<feature type="compositionally biased region" description="Basic and acidic residues" evidence="5">
    <location>
        <begin position="283"/>
        <end position="297"/>
    </location>
</feature>
<dbReference type="SUPFAM" id="SSF53613">
    <property type="entry name" value="Ribokinase-like"/>
    <property type="match status" value="1"/>
</dbReference>
<keyword evidence="6" id="KW-0732">Signal</keyword>
<dbReference type="InterPro" id="IPR052562">
    <property type="entry name" value="Ketohexokinase-related"/>
</dbReference>
<evidence type="ECO:0000256" key="6">
    <source>
        <dbReference type="SAM" id="SignalP"/>
    </source>
</evidence>
<protein>
    <submittedName>
        <fullName evidence="8">Pfkb-like carbohydrate kinase family protein</fullName>
    </submittedName>
</protein>
<keyword evidence="2 4" id="KW-0808">Transferase</keyword>
<dbReference type="Gene3D" id="3.40.1190.20">
    <property type="match status" value="1"/>
</dbReference>
<feature type="region of interest" description="Disordered" evidence="5">
    <location>
        <begin position="278"/>
        <end position="301"/>
    </location>
</feature>
<dbReference type="GO" id="GO:0016301">
    <property type="term" value="F:kinase activity"/>
    <property type="evidence" value="ECO:0007669"/>
    <property type="project" value="UniProtKB-KW"/>
</dbReference>
<sequence>MRRSLPAYLSYLLLLGPCCSPTVSFNLAPQFSIFKHLHPPLRTSTIKMSVKPPKVLGMGITGVDLLAYVETYPAADAKIRTSDFKIQGGGNAGNTLTGLCRLGVRTEILTKVGNDAYGSMILEEFAIDGLDTRHVIRKAGISSPFTYVIVDMAGQTRTCLHTPSEDLTEDEINPAVLDGVDFLHLDGRNTLAAIRLAQLANARGIPVMLDAEKDRPHLRELVPLCDFLATNAVFPKAFTGAASTEEGMARLLDMGRARLVFTTLGAKGSMVMGLPSEMIGGKRGGDGNEKERREPRAGEALPLATETRSYACPSTGLALTLVRCDAWPVLPEDIVDTTGAGDAFIAGLIYGLVHSLSVPHMLNLAGFVAAQKLQAPGARQGLPRRETLPARLQEEG</sequence>
<reference evidence="8 9" key="1">
    <citation type="journal article" date="2014" name="Mol. Plant">
        <title>Chromosome Scale Genome Assembly and Transcriptome Profiling of Nannochloropsis gaditana in Nitrogen Depletion.</title>
        <authorList>
            <person name="Corteggiani Carpinelli E."/>
            <person name="Telatin A."/>
            <person name="Vitulo N."/>
            <person name="Forcato C."/>
            <person name="D'Angelo M."/>
            <person name="Schiavon R."/>
            <person name="Vezzi A."/>
            <person name="Giacometti G.M."/>
            <person name="Morosinotto T."/>
            <person name="Valle G."/>
        </authorList>
    </citation>
    <scope>NUCLEOTIDE SEQUENCE [LARGE SCALE GENOMIC DNA]</scope>
    <source>
        <strain evidence="8 9">B-31</strain>
    </source>
</reference>
<evidence type="ECO:0000256" key="5">
    <source>
        <dbReference type="SAM" id="MobiDB-lite"/>
    </source>
</evidence>
<evidence type="ECO:0000259" key="7">
    <source>
        <dbReference type="Pfam" id="PF00294"/>
    </source>
</evidence>
<proteinExistence type="inferred from homology"/>
<evidence type="ECO:0000256" key="2">
    <source>
        <dbReference type="ARBA" id="ARBA00022679"/>
    </source>
</evidence>
<dbReference type="PROSITE" id="PS00584">
    <property type="entry name" value="PFKB_KINASES_2"/>
    <property type="match status" value="1"/>
</dbReference>
<evidence type="ECO:0000256" key="1">
    <source>
        <dbReference type="ARBA" id="ARBA00010688"/>
    </source>
</evidence>
<dbReference type="PRINTS" id="PR00990">
    <property type="entry name" value="RIBOKINASE"/>
</dbReference>
<gene>
    <name evidence="8" type="ORF">Naga_100056g31</name>
</gene>
<keyword evidence="3 4" id="KW-0418">Kinase</keyword>
<evidence type="ECO:0000313" key="9">
    <source>
        <dbReference type="Proteomes" id="UP000019335"/>
    </source>
</evidence>
<comment type="caution">
    <text evidence="8">The sequence shown here is derived from an EMBL/GenBank/DDBJ whole genome shotgun (WGS) entry which is preliminary data.</text>
</comment>
<dbReference type="Pfam" id="PF00294">
    <property type="entry name" value="PfkB"/>
    <property type="match status" value="2"/>
</dbReference>
<accession>W7TU72</accession>
<dbReference type="InterPro" id="IPR029056">
    <property type="entry name" value="Ribokinase-like"/>
</dbReference>
<organism evidence="8 9">
    <name type="scientific">Nannochloropsis gaditana</name>
    <dbReference type="NCBI Taxonomy" id="72520"/>
    <lineage>
        <taxon>Eukaryota</taxon>
        <taxon>Sar</taxon>
        <taxon>Stramenopiles</taxon>
        <taxon>Ochrophyta</taxon>
        <taxon>Eustigmatophyceae</taxon>
        <taxon>Eustigmatales</taxon>
        <taxon>Monodopsidaceae</taxon>
        <taxon>Nannochloropsis</taxon>
    </lineage>
</organism>
<evidence type="ECO:0000313" key="8">
    <source>
        <dbReference type="EMBL" id="EWM27063.1"/>
    </source>
</evidence>
<dbReference type="InterPro" id="IPR002139">
    <property type="entry name" value="Ribo/fructo_kinase"/>
</dbReference>